<dbReference type="SMART" id="SM00034">
    <property type="entry name" value="CLECT"/>
    <property type="match status" value="2"/>
</dbReference>
<keyword evidence="2" id="KW-0732">Signal</keyword>
<dbReference type="PANTHER" id="PTHR22991:SF44">
    <property type="entry name" value="C-TYPE LECTIN-RELATED"/>
    <property type="match status" value="1"/>
</dbReference>
<evidence type="ECO:0000313" key="5">
    <source>
        <dbReference type="Proteomes" id="UP000008068"/>
    </source>
</evidence>
<dbReference type="STRING" id="135651.G0MJ55"/>
<dbReference type="InterPro" id="IPR018378">
    <property type="entry name" value="C-type_lectin_CS"/>
</dbReference>
<name>G0MJ55_CAEBE</name>
<dbReference type="OrthoDB" id="5841082at2759"/>
<dbReference type="HOGENOM" id="CLU_037161_1_0_1"/>
<dbReference type="Proteomes" id="UP000008068">
    <property type="component" value="Unassembled WGS sequence"/>
</dbReference>
<gene>
    <name evidence="4" type="ORF">CAEBREN_24249</name>
</gene>
<dbReference type="PROSITE" id="PS00615">
    <property type="entry name" value="C_TYPE_LECTIN_1"/>
    <property type="match status" value="1"/>
</dbReference>
<dbReference type="InParanoid" id="G0MJ55"/>
<sequence length="287" mass="31858">MKLILLALLCFITYAYGSTKICAPGYTMIDGHKCWKLMNGAKNRQDAHNDCGLNQHGALLAMTESSDDKEALKKFVASTGQSNFWFGLKCSSDDKSNCKWDNGDHLEYDNFNSGQPSGNFGCVNFLSATGRWGSRDCGHTLPYVCELPTTTKAPQQNIPDCGNNCDTNFQNECYKLVHSSKNFNDAESQCKSFGMHLVSVHNALESGFVAHMYADKGTYWLGGKMPSDNQINWLDGSSVDYKAKMRVLDGQCMQISVNDNHSTDMWQGKNCGYTPSKFLCKRSVQAC</sequence>
<dbReference type="Pfam" id="PF00059">
    <property type="entry name" value="Lectin_C"/>
    <property type="match status" value="2"/>
</dbReference>
<feature type="domain" description="C-type lectin" evidence="3">
    <location>
        <begin position="169"/>
        <end position="271"/>
    </location>
</feature>
<evidence type="ECO:0000256" key="2">
    <source>
        <dbReference type="SAM" id="SignalP"/>
    </source>
</evidence>
<keyword evidence="5" id="KW-1185">Reference proteome</keyword>
<dbReference type="InterPro" id="IPR016186">
    <property type="entry name" value="C-type_lectin-like/link_sf"/>
</dbReference>
<dbReference type="InterPro" id="IPR050976">
    <property type="entry name" value="Snaclec"/>
</dbReference>
<evidence type="ECO:0000256" key="1">
    <source>
        <dbReference type="ARBA" id="ARBA00023157"/>
    </source>
</evidence>
<accession>G0MJ55</accession>
<evidence type="ECO:0000259" key="3">
    <source>
        <dbReference type="PROSITE" id="PS50041"/>
    </source>
</evidence>
<dbReference type="AlphaFoldDB" id="G0MJ55"/>
<dbReference type="EMBL" id="GL379796">
    <property type="protein sequence ID" value="EGT31405.1"/>
    <property type="molecule type" value="Genomic_DNA"/>
</dbReference>
<feature type="chain" id="PRO_5003403315" description="C-type lectin domain-containing protein" evidence="2">
    <location>
        <begin position="18"/>
        <end position="287"/>
    </location>
</feature>
<dbReference type="SUPFAM" id="SSF56436">
    <property type="entry name" value="C-type lectin-like"/>
    <property type="match status" value="2"/>
</dbReference>
<protein>
    <recommendedName>
        <fullName evidence="3">C-type lectin domain-containing protein</fullName>
    </recommendedName>
</protein>
<feature type="signal peptide" evidence="2">
    <location>
        <begin position="1"/>
        <end position="17"/>
    </location>
</feature>
<dbReference type="CDD" id="cd00037">
    <property type="entry name" value="CLECT"/>
    <property type="match status" value="2"/>
</dbReference>
<dbReference type="InterPro" id="IPR016187">
    <property type="entry name" value="CTDL_fold"/>
</dbReference>
<evidence type="ECO:0000313" key="4">
    <source>
        <dbReference type="EMBL" id="EGT31405.1"/>
    </source>
</evidence>
<reference evidence="5" key="1">
    <citation type="submission" date="2011-07" db="EMBL/GenBank/DDBJ databases">
        <authorList>
            <consortium name="Caenorhabditis brenneri Sequencing and Analysis Consortium"/>
            <person name="Wilson R.K."/>
        </authorList>
    </citation>
    <scope>NUCLEOTIDE SEQUENCE [LARGE SCALE GENOMIC DNA]</scope>
    <source>
        <strain evidence="5">PB2801</strain>
    </source>
</reference>
<dbReference type="Gene3D" id="3.10.100.10">
    <property type="entry name" value="Mannose-Binding Protein A, subunit A"/>
    <property type="match status" value="2"/>
</dbReference>
<dbReference type="eggNOG" id="KOG4297">
    <property type="taxonomic scope" value="Eukaryota"/>
</dbReference>
<feature type="domain" description="C-type lectin" evidence="3">
    <location>
        <begin position="30"/>
        <end position="146"/>
    </location>
</feature>
<dbReference type="OMA" id="IFICKRP"/>
<dbReference type="PROSITE" id="PS50041">
    <property type="entry name" value="C_TYPE_LECTIN_2"/>
    <property type="match status" value="2"/>
</dbReference>
<organism evidence="5">
    <name type="scientific">Caenorhabditis brenneri</name>
    <name type="common">Nematode worm</name>
    <dbReference type="NCBI Taxonomy" id="135651"/>
    <lineage>
        <taxon>Eukaryota</taxon>
        <taxon>Metazoa</taxon>
        <taxon>Ecdysozoa</taxon>
        <taxon>Nematoda</taxon>
        <taxon>Chromadorea</taxon>
        <taxon>Rhabditida</taxon>
        <taxon>Rhabditina</taxon>
        <taxon>Rhabditomorpha</taxon>
        <taxon>Rhabditoidea</taxon>
        <taxon>Rhabditidae</taxon>
        <taxon>Peloderinae</taxon>
        <taxon>Caenorhabditis</taxon>
    </lineage>
</organism>
<keyword evidence="1" id="KW-1015">Disulfide bond</keyword>
<dbReference type="PANTHER" id="PTHR22991">
    <property type="entry name" value="PROTEIN CBG13490"/>
    <property type="match status" value="1"/>
</dbReference>
<proteinExistence type="predicted"/>
<dbReference type="InterPro" id="IPR001304">
    <property type="entry name" value="C-type_lectin-like"/>
</dbReference>